<dbReference type="RefSeq" id="WP_168005512.1">
    <property type="nucleotide sequence ID" value="NZ_JAATHJ010000006.1"/>
</dbReference>
<evidence type="ECO:0008006" key="3">
    <source>
        <dbReference type="Google" id="ProtNLM"/>
    </source>
</evidence>
<accession>A0A969PMZ3</accession>
<evidence type="ECO:0000313" key="2">
    <source>
        <dbReference type="Proteomes" id="UP000752012"/>
    </source>
</evidence>
<name>A0A969PMZ3_9BACI</name>
<keyword evidence="2" id="KW-1185">Reference proteome</keyword>
<evidence type="ECO:0000313" key="1">
    <source>
        <dbReference type="EMBL" id="NJP37166.1"/>
    </source>
</evidence>
<reference evidence="1 2" key="1">
    <citation type="submission" date="2020-03" db="EMBL/GenBank/DDBJ databases">
        <title>Assessment of the enzymatic potential of alkaline-tolerant lipase obtained from Bacillus luteus H11 (technogenic soil) for the bioremediation of saline soils contaminated with petroleum substances.</title>
        <authorList>
            <person name="Kalwasinska A."/>
        </authorList>
    </citation>
    <scope>NUCLEOTIDE SEQUENCE [LARGE SCALE GENOMIC DNA]</scope>
    <source>
        <strain evidence="1 2">H11</strain>
    </source>
</reference>
<comment type="caution">
    <text evidence="1">The sequence shown here is derived from an EMBL/GenBank/DDBJ whole genome shotgun (WGS) entry which is preliminary data.</text>
</comment>
<dbReference type="Proteomes" id="UP000752012">
    <property type="component" value="Unassembled WGS sequence"/>
</dbReference>
<proteinExistence type="predicted"/>
<dbReference type="EMBL" id="JAATHJ010000006">
    <property type="protein sequence ID" value="NJP37166.1"/>
    <property type="molecule type" value="Genomic_DNA"/>
</dbReference>
<dbReference type="AlphaFoldDB" id="A0A969PMZ3"/>
<organism evidence="1 2">
    <name type="scientific">Alkalicoccus luteus</name>
    <dbReference type="NCBI Taxonomy" id="1237094"/>
    <lineage>
        <taxon>Bacteria</taxon>
        <taxon>Bacillati</taxon>
        <taxon>Bacillota</taxon>
        <taxon>Bacilli</taxon>
        <taxon>Bacillales</taxon>
        <taxon>Bacillaceae</taxon>
        <taxon>Alkalicoccus</taxon>
    </lineage>
</organism>
<protein>
    <recommendedName>
        <fullName evidence="3">AP2 domain-containing protein</fullName>
    </recommendedName>
</protein>
<gene>
    <name evidence="1" type="ORF">HCN83_06135</name>
</gene>
<sequence length="214" mass="24923">MQMINLKGKKFNRLRVIRRINIGKPGVHWVCVCDCGNHKTIDGASLRKGLTRSCGCIQKENAAKAQIKHGNSKRGSRTRLYRIWSSMINRCTNPKYNESHYYSERGISICHEWRSFESFMAWALSSGYEPGLTIDRLNNDLGYSPDNCKWSTVKEQALNRRSNFLVEYRGETKPLKQWADELGFNYRKTHRRLKSGWNVHDAFFKPSRVKGMIE</sequence>